<reference evidence="2" key="3">
    <citation type="submission" date="2010-09" db="EMBL/GenBank/DDBJ databases">
        <title>Annotation of Gaeumannomyces graminis var. tritici R3-111a-1.</title>
        <authorList>
            <consortium name="The Broad Institute Genome Sequencing Platform"/>
            <person name="Ma L.-J."/>
            <person name="Dead R."/>
            <person name="Young S.K."/>
            <person name="Zeng Q."/>
            <person name="Gargeya S."/>
            <person name="Fitzgerald M."/>
            <person name="Haas B."/>
            <person name="Abouelleil A."/>
            <person name="Alvarado L."/>
            <person name="Arachchi H.M."/>
            <person name="Berlin A."/>
            <person name="Brown A."/>
            <person name="Chapman S.B."/>
            <person name="Chen Z."/>
            <person name="Dunbar C."/>
            <person name="Freedman E."/>
            <person name="Gearin G."/>
            <person name="Gellesch M."/>
            <person name="Goldberg J."/>
            <person name="Griggs A."/>
            <person name="Gujja S."/>
            <person name="Heiman D."/>
            <person name="Howarth C."/>
            <person name="Larson L."/>
            <person name="Lui A."/>
            <person name="MacDonald P.J.P."/>
            <person name="Mehta T."/>
            <person name="Montmayeur A."/>
            <person name="Murphy C."/>
            <person name="Neiman D."/>
            <person name="Pearson M."/>
            <person name="Priest M."/>
            <person name="Roberts A."/>
            <person name="Saif S."/>
            <person name="Shea T."/>
            <person name="Shenoy N."/>
            <person name="Sisk P."/>
            <person name="Stolte C."/>
            <person name="Sykes S."/>
            <person name="Yandava C."/>
            <person name="Wortman J."/>
            <person name="Nusbaum C."/>
            <person name="Birren B."/>
        </authorList>
    </citation>
    <scope>NUCLEOTIDE SEQUENCE</scope>
    <source>
        <strain evidence="2">R3-111a-1</strain>
    </source>
</reference>
<sequence length="146" mass="16270">MALTFYFWLGLISINSVLLKPGSASFSKKTLLLGLFVLILARKSLISFAIWISAAGALNSALSSLYAVKRKYCFIVLLVRFVCLSVWGWYAIDKACFAPKSAFLRHFMVCYYVPKKSISQSFLDLKSLTTKSMVIFCYAFLGASNG</sequence>
<feature type="transmembrane region" description="Helical" evidence="1">
    <location>
        <begin position="72"/>
        <end position="92"/>
    </location>
</feature>
<dbReference type="Proteomes" id="UP000006039">
    <property type="component" value="Unassembled WGS sequence"/>
</dbReference>
<dbReference type="AlphaFoldDB" id="J3PBW1"/>
<evidence type="ECO:0000313" key="4">
    <source>
        <dbReference type="Proteomes" id="UP000006039"/>
    </source>
</evidence>
<gene>
    <name evidence="3" type="primary">20351441</name>
    <name evidence="2" type="ORF">GGTG_10983</name>
</gene>
<organism evidence="2">
    <name type="scientific">Gaeumannomyces tritici (strain R3-111a-1)</name>
    <name type="common">Wheat and barley take-all root rot fungus</name>
    <name type="synonym">Gaeumannomyces graminis var. tritici</name>
    <dbReference type="NCBI Taxonomy" id="644352"/>
    <lineage>
        <taxon>Eukaryota</taxon>
        <taxon>Fungi</taxon>
        <taxon>Dikarya</taxon>
        <taxon>Ascomycota</taxon>
        <taxon>Pezizomycotina</taxon>
        <taxon>Sordariomycetes</taxon>
        <taxon>Sordariomycetidae</taxon>
        <taxon>Magnaporthales</taxon>
        <taxon>Magnaporthaceae</taxon>
        <taxon>Gaeumannomyces</taxon>
    </lineage>
</organism>
<reference evidence="2" key="2">
    <citation type="submission" date="2010-07" db="EMBL/GenBank/DDBJ databases">
        <authorList>
            <consortium name="The Broad Institute Genome Sequencing Platform"/>
            <consortium name="Broad Institute Genome Sequencing Center for Infectious Disease"/>
            <person name="Ma L.-J."/>
            <person name="Dead R."/>
            <person name="Young S."/>
            <person name="Zeng Q."/>
            <person name="Koehrsen M."/>
            <person name="Alvarado L."/>
            <person name="Berlin A."/>
            <person name="Chapman S.B."/>
            <person name="Chen Z."/>
            <person name="Freedman E."/>
            <person name="Gellesch M."/>
            <person name="Goldberg J."/>
            <person name="Griggs A."/>
            <person name="Gujja S."/>
            <person name="Heilman E.R."/>
            <person name="Heiman D."/>
            <person name="Hepburn T."/>
            <person name="Howarth C."/>
            <person name="Jen D."/>
            <person name="Larson L."/>
            <person name="Mehta T."/>
            <person name="Neiman D."/>
            <person name="Pearson M."/>
            <person name="Roberts A."/>
            <person name="Saif S."/>
            <person name="Shea T."/>
            <person name="Shenoy N."/>
            <person name="Sisk P."/>
            <person name="Stolte C."/>
            <person name="Sykes S."/>
            <person name="Walk T."/>
            <person name="White J."/>
            <person name="Yandava C."/>
            <person name="Haas B."/>
            <person name="Nusbaum C."/>
            <person name="Birren B."/>
        </authorList>
    </citation>
    <scope>NUCLEOTIDE SEQUENCE</scope>
    <source>
        <strain evidence="2">R3-111a-1</strain>
    </source>
</reference>
<dbReference type="EMBL" id="GL385400">
    <property type="protein sequence ID" value="EJT71729.1"/>
    <property type="molecule type" value="Genomic_DNA"/>
</dbReference>
<dbReference type="RefSeq" id="XP_009227126.1">
    <property type="nucleotide sequence ID" value="XM_009228862.1"/>
</dbReference>
<name>J3PBW1_GAET3</name>
<dbReference type="GeneID" id="20351441"/>
<keyword evidence="1" id="KW-0812">Transmembrane</keyword>
<protein>
    <submittedName>
        <fullName evidence="2 3">Uncharacterized protein</fullName>
    </submittedName>
</protein>
<reference evidence="3" key="5">
    <citation type="submission" date="2018-04" db="UniProtKB">
        <authorList>
            <consortium name="EnsemblFungi"/>
        </authorList>
    </citation>
    <scope>IDENTIFICATION</scope>
    <source>
        <strain evidence="3">R3-111a-1</strain>
    </source>
</reference>
<keyword evidence="1" id="KW-0472">Membrane</keyword>
<dbReference type="VEuPathDB" id="FungiDB:GGTG_10983"/>
<reference evidence="4" key="1">
    <citation type="submission" date="2010-07" db="EMBL/GenBank/DDBJ databases">
        <title>The genome sequence of Gaeumannomyces graminis var. tritici strain R3-111a-1.</title>
        <authorList>
            <consortium name="The Broad Institute Genome Sequencing Platform"/>
            <person name="Ma L.-J."/>
            <person name="Dead R."/>
            <person name="Young S."/>
            <person name="Zeng Q."/>
            <person name="Koehrsen M."/>
            <person name="Alvarado L."/>
            <person name="Berlin A."/>
            <person name="Chapman S.B."/>
            <person name="Chen Z."/>
            <person name="Freedman E."/>
            <person name="Gellesch M."/>
            <person name="Goldberg J."/>
            <person name="Griggs A."/>
            <person name="Gujja S."/>
            <person name="Heilman E.R."/>
            <person name="Heiman D."/>
            <person name="Hepburn T."/>
            <person name="Howarth C."/>
            <person name="Jen D."/>
            <person name="Larson L."/>
            <person name="Mehta T."/>
            <person name="Neiman D."/>
            <person name="Pearson M."/>
            <person name="Roberts A."/>
            <person name="Saif S."/>
            <person name="Shea T."/>
            <person name="Shenoy N."/>
            <person name="Sisk P."/>
            <person name="Stolte C."/>
            <person name="Sykes S."/>
            <person name="Walk T."/>
            <person name="White J."/>
            <person name="Yandava C."/>
            <person name="Haas B."/>
            <person name="Nusbaum C."/>
            <person name="Birren B."/>
        </authorList>
    </citation>
    <scope>NUCLEOTIDE SEQUENCE [LARGE SCALE GENOMIC DNA]</scope>
    <source>
        <strain evidence="4">R3-111a-1</strain>
    </source>
</reference>
<evidence type="ECO:0000256" key="1">
    <source>
        <dbReference type="SAM" id="Phobius"/>
    </source>
</evidence>
<evidence type="ECO:0000313" key="2">
    <source>
        <dbReference type="EMBL" id="EJT71729.1"/>
    </source>
</evidence>
<evidence type="ECO:0000313" key="3">
    <source>
        <dbReference type="EnsemblFungi" id="EJT71729"/>
    </source>
</evidence>
<proteinExistence type="predicted"/>
<accession>J3PBW1</accession>
<reference evidence="3" key="4">
    <citation type="journal article" date="2015" name="G3 (Bethesda)">
        <title>Genome sequences of three phytopathogenic species of the Magnaporthaceae family of fungi.</title>
        <authorList>
            <person name="Okagaki L.H."/>
            <person name="Nunes C.C."/>
            <person name="Sailsbery J."/>
            <person name="Clay B."/>
            <person name="Brown D."/>
            <person name="John T."/>
            <person name="Oh Y."/>
            <person name="Young N."/>
            <person name="Fitzgerald M."/>
            <person name="Haas B.J."/>
            <person name="Zeng Q."/>
            <person name="Young S."/>
            <person name="Adiconis X."/>
            <person name="Fan L."/>
            <person name="Levin J.Z."/>
            <person name="Mitchell T.K."/>
            <person name="Okubara P.A."/>
            <person name="Farman M.L."/>
            <person name="Kohn L.M."/>
            <person name="Birren B."/>
            <person name="Ma L.-J."/>
            <person name="Dean R.A."/>
        </authorList>
    </citation>
    <scope>NUCLEOTIDE SEQUENCE</scope>
    <source>
        <strain evidence="3">R3-111a-1</strain>
    </source>
</reference>
<dbReference type="HOGENOM" id="CLU_1777579_0_0_1"/>
<feature type="transmembrane region" description="Helical" evidence="1">
    <location>
        <begin position="35"/>
        <end position="60"/>
    </location>
</feature>
<keyword evidence="1" id="KW-1133">Transmembrane helix</keyword>
<dbReference type="EnsemblFungi" id="EJT71729">
    <property type="protein sequence ID" value="EJT71729"/>
    <property type="gene ID" value="GGTG_10983"/>
</dbReference>
<keyword evidence="4" id="KW-1185">Reference proteome</keyword>